<reference evidence="2 3" key="1">
    <citation type="submission" date="2024-07" db="EMBL/GenBank/DDBJ databases">
        <title>Genomic Encyclopedia of Type Strains, Phase V (KMG-V): Genome sequencing to study the core and pangenomes of soil and plant-associated prokaryotes.</title>
        <authorList>
            <person name="Whitman W."/>
        </authorList>
    </citation>
    <scope>NUCLEOTIDE SEQUENCE [LARGE SCALE GENOMIC DNA]</scope>
    <source>
        <strain evidence="2 3">USDA 222</strain>
    </source>
</reference>
<dbReference type="InterPro" id="IPR001173">
    <property type="entry name" value="Glyco_trans_2-like"/>
</dbReference>
<proteinExistence type="predicted"/>
<gene>
    <name evidence="2" type="ORF">ABH992_002130</name>
</gene>
<protein>
    <submittedName>
        <fullName evidence="2">Glycosyltransferase involved in cell wall biosynthesis</fullName>
    </submittedName>
</protein>
<dbReference type="EMBL" id="JBGBZN010000002">
    <property type="protein sequence ID" value="MEY9469731.1"/>
    <property type="molecule type" value="Genomic_DNA"/>
</dbReference>
<evidence type="ECO:0000313" key="3">
    <source>
        <dbReference type="Proteomes" id="UP001565474"/>
    </source>
</evidence>
<accession>A0ABV4GE31</accession>
<sequence>MTLRPTISVIITNYNYEEYVGHAIQSVLSQTRLPDEIIVIDDGSTDSSPDIIRSYGDRVRAVLQSNQGIRRVTSTGYAICTGQIVMYLDADDLLYPTAVERVEQVFGPGIAKVQFDLDVIDGNGRRLGRRMPDFSGGGVSETELAREFSQTGTYLWPVTSGNAYSRNFLSEVMPVDPPVSLDGVLNTIAPLYGGIITISDPQGQYRVHQRNNSRKNSSGNISFIPNFASRIRYRKQEFNVLREHAARLGRVLPNGDFLDNELVFVNYRIMARKSSQEDGSDQNRSLFDLWIKGMIAIGRGHFRPSVALKHALWICGVTLLPAPLARRLIAIRFSRTHWSSNLRNLLARSTRS</sequence>
<feature type="domain" description="Glycosyltransferase 2-like" evidence="1">
    <location>
        <begin position="8"/>
        <end position="124"/>
    </location>
</feature>
<comment type="caution">
    <text evidence="2">The sequence shown here is derived from an EMBL/GenBank/DDBJ whole genome shotgun (WGS) entry which is preliminary data.</text>
</comment>
<dbReference type="SUPFAM" id="SSF53448">
    <property type="entry name" value="Nucleotide-diphospho-sugar transferases"/>
    <property type="match status" value="1"/>
</dbReference>
<organism evidence="2 3">
    <name type="scientific">Bradyrhizobium yuanmingense</name>
    <dbReference type="NCBI Taxonomy" id="108015"/>
    <lineage>
        <taxon>Bacteria</taxon>
        <taxon>Pseudomonadati</taxon>
        <taxon>Pseudomonadota</taxon>
        <taxon>Alphaproteobacteria</taxon>
        <taxon>Hyphomicrobiales</taxon>
        <taxon>Nitrobacteraceae</taxon>
        <taxon>Bradyrhizobium</taxon>
    </lineage>
</organism>
<dbReference type="RefSeq" id="WP_050991710.1">
    <property type="nucleotide sequence ID" value="NZ_JBGBYD010000002.1"/>
</dbReference>
<keyword evidence="3" id="KW-1185">Reference proteome</keyword>
<name>A0ABV4GE31_9BRAD</name>
<dbReference type="PANTHER" id="PTHR22916:SF65">
    <property type="entry name" value="SLR1065 PROTEIN"/>
    <property type="match status" value="1"/>
</dbReference>
<evidence type="ECO:0000313" key="2">
    <source>
        <dbReference type="EMBL" id="MEY9469731.1"/>
    </source>
</evidence>
<dbReference type="Pfam" id="PF00535">
    <property type="entry name" value="Glycos_transf_2"/>
    <property type="match status" value="1"/>
</dbReference>
<dbReference type="PANTHER" id="PTHR22916">
    <property type="entry name" value="GLYCOSYLTRANSFERASE"/>
    <property type="match status" value="1"/>
</dbReference>
<dbReference type="Proteomes" id="UP001565474">
    <property type="component" value="Unassembled WGS sequence"/>
</dbReference>
<dbReference type="Gene3D" id="3.90.550.10">
    <property type="entry name" value="Spore Coat Polysaccharide Biosynthesis Protein SpsA, Chain A"/>
    <property type="match status" value="1"/>
</dbReference>
<dbReference type="InterPro" id="IPR029044">
    <property type="entry name" value="Nucleotide-diphossugar_trans"/>
</dbReference>
<evidence type="ECO:0000259" key="1">
    <source>
        <dbReference type="Pfam" id="PF00535"/>
    </source>
</evidence>